<sequence length="49" mass="4930">MARVAEPAQVDDEDPVVGGQQRDQGAEGPQVSGQPCTSRIGGPQAPAAT</sequence>
<protein>
    <submittedName>
        <fullName evidence="2">Uncharacterized protein</fullName>
    </submittedName>
</protein>
<proteinExistence type="predicted"/>
<reference evidence="2 3" key="1">
    <citation type="submission" date="2019-11" db="EMBL/GenBank/DDBJ databases">
        <title>Draft genome of Amycolatopsis RM579.</title>
        <authorList>
            <person name="Duangmal K."/>
            <person name="Mingma R."/>
        </authorList>
    </citation>
    <scope>NUCLEOTIDE SEQUENCE [LARGE SCALE GENOMIC DNA]</scope>
    <source>
        <strain evidence="2 3">RM579</strain>
    </source>
</reference>
<name>A0A6N7YY70_9PSEU</name>
<evidence type="ECO:0000256" key="1">
    <source>
        <dbReference type="SAM" id="MobiDB-lite"/>
    </source>
</evidence>
<gene>
    <name evidence="2" type="ORF">GKO32_07595</name>
</gene>
<evidence type="ECO:0000313" key="3">
    <source>
        <dbReference type="Proteomes" id="UP000440096"/>
    </source>
</evidence>
<organism evidence="2 3">
    <name type="scientific">Amycolatopsis pithecellobii</name>
    <dbReference type="NCBI Taxonomy" id="664692"/>
    <lineage>
        <taxon>Bacteria</taxon>
        <taxon>Bacillati</taxon>
        <taxon>Actinomycetota</taxon>
        <taxon>Actinomycetes</taxon>
        <taxon>Pseudonocardiales</taxon>
        <taxon>Pseudonocardiaceae</taxon>
        <taxon>Amycolatopsis</taxon>
    </lineage>
</organism>
<dbReference type="EMBL" id="WMBA01000008">
    <property type="protein sequence ID" value="MTD53843.1"/>
    <property type="molecule type" value="Genomic_DNA"/>
</dbReference>
<comment type="caution">
    <text evidence="2">The sequence shown here is derived from an EMBL/GenBank/DDBJ whole genome shotgun (WGS) entry which is preliminary data.</text>
</comment>
<evidence type="ECO:0000313" key="2">
    <source>
        <dbReference type="EMBL" id="MTD53843.1"/>
    </source>
</evidence>
<accession>A0A6N7YY70</accession>
<feature type="region of interest" description="Disordered" evidence="1">
    <location>
        <begin position="1"/>
        <end position="49"/>
    </location>
</feature>
<dbReference type="Proteomes" id="UP000440096">
    <property type="component" value="Unassembled WGS sequence"/>
</dbReference>
<dbReference type="AlphaFoldDB" id="A0A6N7YY70"/>
<keyword evidence="3" id="KW-1185">Reference proteome</keyword>